<reference evidence="3" key="1">
    <citation type="submission" date="2023-08" db="EMBL/GenBank/DDBJ databases">
        <authorList>
            <person name="Chen Y."/>
            <person name="Shah S."/>
            <person name="Dougan E. K."/>
            <person name="Thang M."/>
            <person name="Chan C."/>
        </authorList>
    </citation>
    <scope>NUCLEOTIDE SEQUENCE</scope>
</reference>
<dbReference type="AlphaFoldDB" id="A0AA36JQQ3"/>
<dbReference type="EMBL" id="CAUJNA010003801">
    <property type="protein sequence ID" value="CAJ1410021.1"/>
    <property type="molecule type" value="Genomic_DNA"/>
</dbReference>
<feature type="chain" id="PRO_5041367173" description="AMP-dependent synthetase/ligase domain-containing protein" evidence="1">
    <location>
        <begin position="22"/>
        <end position="219"/>
    </location>
</feature>
<evidence type="ECO:0000313" key="4">
    <source>
        <dbReference type="Proteomes" id="UP001178507"/>
    </source>
</evidence>
<keyword evidence="1" id="KW-0732">Signal</keyword>
<evidence type="ECO:0000256" key="1">
    <source>
        <dbReference type="SAM" id="SignalP"/>
    </source>
</evidence>
<gene>
    <name evidence="3" type="ORF">EVOR1521_LOCUS30968</name>
</gene>
<dbReference type="Pfam" id="PF00501">
    <property type="entry name" value="AMP-binding"/>
    <property type="match status" value="1"/>
</dbReference>
<dbReference type="InterPro" id="IPR000873">
    <property type="entry name" value="AMP-dep_synth/lig_dom"/>
</dbReference>
<sequence>MLPHGVDTLVIILGVLRQALPLLPLSISHGNRKQLLQRYEDAMMLFEPVAAITDSEMARELRQFRAEASCRELAFRCRPLFAQSKSSQATQDVETTTDHALAYIFTSGSTGKSKCVTLTNRMAWAECQWYPELFEKLGYRVDPRKDRWRLDHEMGWWGAAFFGEVDVALAMAMPIVIMKPTDPDWAKQQVTVSGALPSQCKPTAAECRRFAGFPSAFLR</sequence>
<feature type="domain" description="AMP-dependent synthetase/ligase" evidence="2">
    <location>
        <begin position="1"/>
        <end position="199"/>
    </location>
</feature>
<dbReference type="PROSITE" id="PS00455">
    <property type="entry name" value="AMP_BINDING"/>
    <property type="match status" value="1"/>
</dbReference>
<organism evidence="3 4">
    <name type="scientific">Effrenium voratum</name>
    <dbReference type="NCBI Taxonomy" id="2562239"/>
    <lineage>
        <taxon>Eukaryota</taxon>
        <taxon>Sar</taxon>
        <taxon>Alveolata</taxon>
        <taxon>Dinophyceae</taxon>
        <taxon>Suessiales</taxon>
        <taxon>Symbiodiniaceae</taxon>
        <taxon>Effrenium</taxon>
    </lineage>
</organism>
<keyword evidence="4" id="KW-1185">Reference proteome</keyword>
<proteinExistence type="predicted"/>
<feature type="signal peptide" evidence="1">
    <location>
        <begin position="1"/>
        <end position="21"/>
    </location>
</feature>
<name>A0AA36JQQ3_9DINO</name>
<dbReference type="InterPro" id="IPR020845">
    <property type="entry name" value="AMP-binding_CS"/>
</dbReference>
<accession>A0AA36JQQ3</accession>
<dbReference type="InterPro" id="IPR042099">
    <property type="entry name" value="ANL_N_sf"/>
</dbReference>
<dbReference type="SUPFAM" id="SSF56801">
    <property type="entry name" value="Acetyl-CoA synthetase-like"/>
    <property type="match status" value="1"/>
</dbReference>
<dbReference type="Proteomes" id="UP001178507">
    <property type="component" value="Unassembled WGS sequence"/>
</dbReference>
<comment type="caution">
    <text evidence="3">The sequence shown here is derived from an EMBL/GenBank/DDBJ whole genome shotgun (WGS) entry which is preliminary data.</text>
</comment>
<dbReference type="Gene3D" id="3.40.50.12780">
    <property type="entry name" value="N-terminal domain of ligase-like"/>
    <property type="match status" value="1"/>
</dbReference>
<evidence type="ECO:0000313" key="3">
    <source>
        <dbReference type="EMBL" id="CAJ1410021.1"/>
    </source>
</evidence>
<evidence type="ECO:0000259" key="2">
    <source>
        <dbReference type="Pfam" id="PF00501"/>
    </source>
</evidence>
<protein>
    <recommendedName>
        <fullName evidence="2">AMP-dependent synthetase/ligase domain-containing protein</fullName>
    </recommendedName>
</protein>